<evidence type="ECO:0000256" key="4">
    <source>
        <dbReference type="ARBA" id="ARBA00022519"/>
    </source>
</evidence>
<dbReference type="InterPro" id="IPR052029">
    <property type="entry name" value="PpiD_chaperone"/>
</dbReference>
<keyword evidence="4" id="KW-0997">Cell inner membrane</keyword>
<comment type="similarity">
    <text evidence="11">Belongs to the PpiD chaperone family.</text>
</comment>
<keyword evidence="3" id="KW-1003">Cell membrane</keyword>
<comment type="caution">
    <text evidence="16">The sequence shown here is derived from an EMBL/GenBank/DDBJ whole genome shotgun (WGS) entry which is preliminary data.</text>
</comment>
<dbReference type="OrthoDB" id="9768393at2"/>
<dbReference type="RefSeq" id="WP_132601302.1">
    <property type="nucleotide sequence ID" value="NZ_NRRP01000043.1"/>
</dbReference>
<dbReference type="InterPro" id="IPR046357">
    <property type="entry name" value="PPIase_dom_sf"/>
</dbReference>
<evidence type="ECO:0000256" key="10">
    <source>
        <dbReference type="ARBA" id="ARBA00031484"/>
    </source>
</evidence>
<dbReference type="AlphaFoldDB" id="A0A4R2NTU1"/>
<dbReference type="GO" id="GO:0003755">
    <property type="term" value="F:peptidyl-prolyl cis-trans isomerase activity"/>
    <property type="evidence" value="ECO:0007669"/>
    <property type="project" value="InterPro"/>
</dbReference>
<protein>
    <recommendedName>
        <fullName evidence="2">Parvulin-like PPIase</fullName>
    </recommendedName>
    <alternativeName>
        <fullName evidence="9">Peptidyl-prolyl cis-trans isomerase plp</fullName>
    </alternativeName>
    <alternativeName>
        <fullName evidence="12">Periplasmic chaperone PpiD</fullName>
    </alternativeName>
    <alternativeName>
        <fullName evidence="13">Periplasmic folding chaperone</fullName>
    </alternativeName>
    <alternativeName>
        <fullName evidence="10">Rotamase plp</fullName>
    </alternativeName>
</protein>
<dbReference type="SUPFAM" id="SSF54534">
    <property type="entry name" value="FKBP-like"/>
    <property type="match status" value="1"/>
</dbReference>
<evidence type="ECO:0000256" key="11">
    <source>
        <dbReference type="ARBA" id="ARBA00038408"/>
    </source>
</evidence>
<dbReference type="Gene3D" id="3.10.50.40">
    <property type="match status" value="1"/>
</dbReference>
<evidence type="ECO:0000256" key="12">
    <source>
        <dbReference type="ARBA" id="ARBA00040743"/>
    </source>
</evidence>
<feature type="transmembrane region" description="Helical" evidence="14">
    <location>
        <begin position="12"/>
        <end position="33"/>
    </location>
</feature>
<keyword evidence="16" id="KW-0413">Isomerase</keyword>
<evidence type="ECO:0000256" key="9">
    <source>
        <dbReference type="ARBA" id="ARBA00030642"/>
    </source>
</evidence>
<evidence type="ECO:0000259" key="15">
    <source>
        <dbReference type="Pfam" id="PF13145"/>
    </source>
</evidence>
<dbReference type="EMBL" id="SLXL01000003">
    <property type="protein sequence ID" value="TCP25380.1"/>
    <property type="molecule type" value="Genomic_DNA"/>
</dbReference>
<dbReference type="InterPro" id="IPR027304">
    <property type="entry name" value="Trigger_fact/SurA_dom_sf"/>
</dbReference>
<dbReference type="GO" id="GO:0005886">
    <property type="term" value="C:plasma membrane"/>
    <property type="evidence" value="ECO:0007669"/>
    <property type="project" value="UniProtKB-SubCell"/>
</dbReference>
<keyword evidence="6 14" id="KW-1133">Transmembrane helix</keyword>
<proteinExistence type="inferred from homology"/>
<comment type="subcellular location">
    <subcellularLocation>
        <location evidence="1">Cell inner membrane</location>
        <topology evidence="1">Single-pass type II membrane protein</topology>
        <orientation evidence="1">Periplasmic side</orientation>
    </subcellularLocation>
</comment>
<organism evidence="16 17">
    <name type="scientific">Rhodovulum adriaticum</name>
    <name type="common">Rhodopseudomonas adriatica</name>
    <dbReference type="NCBI Taxonomy" id="35804"/>
    <lineage>
        <taxon>Bacteria</taxon>
        <taxon>Pseudomonadati</taxon>
        <taxon>Pseudomonadota</taxon>
        <taxon>Alphaproteobacteria</taxon>
        <taxon>Rhodobacterales</taxon>
        <taxon>Paracoccaceae</taxon>
        <taxon>Rhodovulum</taxon>
    </lineage>
</organism>
<keyword evidence="8" id="KW-0143">Chaperone</keyword>
<dbReference type="Gene3D" id="1.10.4030.10">
    <property type="entry name" value="Porin chaperone SurA, peptide-binding domain"/>
    <property type="match status" value="1"/>
</dbReference>
<evidence type="ECO:0000313" key="17">
    <source>
        <dbReference type="Proteomes" id="UP000295733"/>
    </source>
</evidence>
<sequence>MSKSIAKQTSKTLVWILLLLLIVGLGGFGVANFGGSVRTIGSVGETEISADAYARALQRELNAQQAASGAPMSMAQAQQIGLTDAVRGELITEAALDNELARLGVSVGDARVAREVMAVPAFQGASGDFDREAYRFTLEQNGLTEAEFEAMIRADTARSLLQAAIVSGLRAPETYTDTLYAFIAERRSASLLRLTADDLADPVPTPTAAQVQAQYEATPDAYTAPRTRQITYAWLTPNMMADRIEPDEQMLRELYEERLDEFVQPERRLVERLAFPSEAEAAEALAAIEAGESDFDTLVDARGLQLSDVDLGDVTQADIGGAAGTAVFALDAPGIAGPVMSDLGPALFRVNAILAAQETPFEEARETLATEAFGDRAARMIADRITDMDDRLAAGATLEELAAETDMELGQIAYTSTSEEGIAAYAAFREAAEAVAEGDFPEILELEDGGIFALRLDAEVPPTLRPLDEVREQVTADWQAAESRRRLAELAEALQAQMDGGTELDGLGYPVTREEGLSRGGLTPPALAEALFTLAAPGETAVVARDQAAWLIRLDAVLPPDETDPTAGLLRDTLARQAGQGIAQDLYTLFAQTLLNTSQLRLDQAAINAVHAQFR</sequence>
<keyword evidence="5 14" id="KW-0812">Transmembrane</keyword>
<dbReference type="Pfam" id="PF13145">
    <property type="entry name" value="Rotamase_2"/>
    <property type="match status" value="1"/>
</dbReference>
<dbReference type="Pfam" id="PF13624">
    <property type="entry name" value="SurA_N_3"/>
    <property type="match status" value="1"/>
</dbReference>
<accession>A0A4R2NTU1</accession>
<evidence type="ECO:0000256" key="13">
    <source>
        <dbReference type="ARBA" id="ARBA00042775"/>
    </source>
</evidence>
<evidence type="ECO:0000256" key="1">
    <source>
        <dbReference type="ARBA" id="ARBA00004382"/>
    </source>
</evidence>
<name>A0A4R2NTU1_RHOAD</name>
<evidence type="ECO:0000313" key="16">
    <source>
        <dbReference type="EMBL" id="TCP25380.1"/>
    </source>
</evidence>
<evidence type="ECO:0000256" key="8">
    <source>
        <dbReference type="ARBA" id="ARBA00023186"/>
    </source>
</evidence>
<feature type="domain" description="PpiC" evidence="15">
    <location>
        <begin position="246"/>
        <end position="366"/>
    </location>
</feature>
<dbReference type="PANTHER" id="PTHR47529">
    <property type="entry name" value="PEPTIDYL-PROLYL CIS-TRANS ISOMERASE D"/>
    <property type="match status" value="1"/>
</dbReference>
<keyword evidence="17" id="KW-1185">Reference proteome</keyword>
<reference evidence="16 17" key="1">
    <citation type="submission" date="2019-03" db="EMBL/GenBank/DDBJ databases">
        <title>Genomic Encyclopedia of Type Strains, Phase IV (KMG-IV): sequencing the most valuable type-strain genomes for metagenomic binning, comparative biology and taxonomic classification.</title>
        <authorList>
            <person name="Goeker M."/>
        </authorList>
    </citation>
    <scope>NUCLEOTIDE SEQUENCE [LARGE SCALE GENOMIC DNA]</scope>
    <source>
        <strain evidence="16 17">DSM 2781</strain>
    </source>
</reference>
<dbReference type="PANTHER" id="PTHR47529:SF1">
    <property type="entry name" value="PERIPLASMIC CHAPERONE PPID"/>
    <property type="match status" value="1"/>
</dbReference>
<dbReference type="InterPro" id="IPR000297">
    <property type="entry name" value="PPIase_PpiC"/>
</dbReference>
<evidence type="ECO:0000256" key="2">
    <source>
        <dbReference type="ARBA" id="ARBA00018370"/>
    </source>
</evidence>
<gene>
    <name evidence="16" type="ORF">EV656_103130</name>
</gene>
<evidence type="ECO:0000256" key="6">
    <source>
        <dbReference type="ARBA" id="ARBA00022989"/>
    </source>
</evidence>
<dbReference type="SUPFAM" id="SSF109998">
    <property type="entry name" value="Triger factor/SurA peptide-binding domain-like"/>
    <property type="match status" value="1"/>
</dbReference>
<evidence type="ECO:0000256" key="7">
    <source>
        <dbReference type="ARBA" id="ARBA00023136"/>
    </source>
</evidence>
<evidence type="ECO:0000256" key="14">
    <source>
        <dbReference type="SAM" id="Phobius"/>
    </source>
</evidence>
<evidence type="ECO:0000256" key="3">
    <source>
        <dbReference type="ARBA" id="ARBA00022475"/>
    </source>
</evidence>
<dbReference type="Proteomes" id="UP000295733">
    <property type="component" value="Unassembled WGS sequence"/>
</dbReference>
<evidence type="ECO:0000256" key="5">
    <source>
        <dbReference type="ARBA" id="ARBA00022692"/>
    </source>
</evidence>
<keyword evidence="7 14" id="KW-0472">Membrane</keyword>